<comment type="similarity">
    <text evidence="1 6">Belongs to the peptidase S14 family.</text>
</comment>
<comment type="caution">
    <text evidence="7">The sequence shown here is derived from an EMBL/GenBank/DDBJ whole genome shotgun (WGS) entry which is preliminary data.</text>
</comment>
<dbReference type="EMBL" id="VFSV01000009">
    <property type="protein sequence ID" value="TRD21903.1"/>
    <property type="molecule type" value="Genomic_DNA"/>
</dbReference>
<evidence type="ECO:0000256" key="4">
    <source>
        <dbReference type="ARBA" id="ARBA00022801"/>
    </source>
</evidence>
<protein>
    <recommendedName>
        <fullName evidence="6">ATP-dependent Clp protease proteolytic subunit</fullName>
    </recommendedName>
</protein>
<accession>A0A547Q6A2</accession>
<dbReference type="SUPFAM" id="SSF52096">
    <property type="entry name" value="ClpP/crotonase"/>
    <property type="match status" value="1"/>
</dbReference>
<proteinExistence type="inferred from homology"/>
<evidence type="ECO:0000256" key="2">
    <source>
        <dbReference type="ARBA" id="ARBA00022490"/>
    </source>
</evidence>
<evidence type="ECO:0000256" key="6">
    <source>
        <dbReference type="RuleBase" id="RU003567"/>
    </source>
</evidence>
<dbReference type="GO" id="GO:0051117">
    <property type="term" value="F:ATPase binding"/>
    <property type="evidence" value="ECO:0007669"/>
    <property type="project" value="TreeGrafter"/>
</dbReference>
<dbReference type="InterPro" id="IPR023562">
    <property type="entry name" value="ClpP/TepA"/>
</dbReference>
<evidence type="ECO:0000313" key="8">
    <source>
        <dbReference type="Proteomes" id="UP000318590"/>
    </source>
</evidence>
<evidence type="ECO:0000256" key="1">
    <source>
        <dbReference type="ARBA" id="ARBA00007039"/>
    </source>
</evidence>
<dbReference type="PRINTS" id="PR00127">
    <property type="entry name" value="CLPPROTEASEP"/>
</dbReference>
<evidence type="ECO:0000313" key="7">
    <source>
        <dbReference type="EMBL" id="TRD21903.1"/>
    </source>
</evidence>
<keyword evidence="4" id="KW-0378">Hydrolase</keyword>
<sequence length="281" mass="29573">MSKRDLPAAVVSTRPGIKSDIADVALKRWNPDIRAAEGAADQATISILEPIGEDIWGDGVSARRIAAALRYIGERDVVVTINSPGGNFFEGLAIYNLLVEHPGAVSIKIVGLAASAASVIAMAGDDIQIARSAFLMIHNTWVAAAGDRHALRGVADWLEPFDQAAVDVYHARSGVDTKTIAAMLDKETWIAGTDAVDQGFADRLLGDADVANAAGTSLYQTAQAAQQKLDIYLARGGATRSERRKLCAAMKGGKPDAAPTGMPRAAATELARKALETLNTL</sequence>
<evidence type="ECO:0000256" key="3">
    <source>
        <dbReference type="ARBA" id="ARBA00022670"/>
    </source>
</evidence>
<dbReference type="GO" id="GO:0004176">
    <property type="term" value="F:ATP-dependent peptidase activity"/>
    <property type="evidence" value="ECO:0007669"/>
    <property type="project" value="InterPro"/>
</dbReference>
<dbReference type="InterPro" id="IPR001907">
    <property type="entry name" value="ClpP"/>
</dbReference>
<keyword evidence="5" id="KW-0720">Serine protease</keyword>
<reference evidence="7 8" key="1">
    <citation type="submission" date="2019-06" db="EMBL/GenBank/DDBJ databases">
        <title>Paenimaribius caenipelagi gen. nov., sp. nov., isolated from a tidal flat.</title>
        <authorList>
            <person name="Yoon J.-H."/>
        </authorList>
    </citation>
    <scope>NUCLEOTIDE SEQUENCE [LARGE SCALE GENOMIC DNA]</scope>
    <source>
        <strain evidence="7 8">JBTF-M29</strain>
    </source>
</reference>
<dbReference type="OrthoDB" id="9806592at2"/>
<dbReference type="InterPro" id="IPR029045">
    <property type="entry name" value="ClpP/crotonase-like_dom_sf"/>
</dbReference>
<evidence type="ECO:0000256" key="5">
    <source>
        <dbReference type="ARBA" id="ARBA00022825"/>
    </source>
</evidence>
<gene>
    <name evidence="7" type="ORF">FEV53_07590</name>
</gene>
<dbReference type="AlphaFoldDB" id="A0A547Q6A2"/>
<organism evidence="7 8">
    <name type="scientific">Palleronia caenipelagi</name>
    <dbReference type="NCBI Taxonomy" id="2489174"/>
    <lineage>
        <taxon>Bacteria</taxon>
        <taxon>Pseudomonadati</taxon>
        <taxon>Pseudomonadota</taxon>
        <taxon>Alphaproteobacteria</taxon>
        <taxon>Rhodobacterales</taxon>
        <taxon>Roseobacteraceae</taxon>
        <taxon>Palleronia</taxon>
    </lineage>
</organism>
<keyword evidence="8" id="KW-1185">Reference proteome</keyword>
<dbReference type="NCBIfam" id="NF045542">
    <property type="entry name" value="Clp_rel_HeadMat"/>
    <property type="match status" value="1"/>
</dbReference>
<name>A0A547Q6A2_9RHOB</name>
<dbReference type="GO" id="GO:0006515">
    <property type="term" value="P:protein quality control for misfolded or incompletely synthesized proteins"/>
    <property type="evidence" value="ECO:0007669"/>
    <property type="project" value="TreeGrafter"/>
</dbReference>
<dbReference type="GO" id="GO:0004252">
    <property type="term" value="F:serine-type endopeptidase activity"/>
    <property type="evidence" value="ECO:0007669"/>
    <property type="project" value="InterPro"/>
</dbReference>
<dbReference type="Proteomes" id="UP000318590">
    <property type="component" value="Unassembled WGS sequence"/>
</dbReference>
<dbReference type="Pfam" id="PF00574">
    <property type="entry name" value="CLP_protease"/>
    <property type="match status" value="1"/>
</dbReference>
<dbReference type="GO" id="GO:0009368">
    <property type="term" value="C:endopeptidase Clp complex"/>
    <property type="evidence" value="ECO:0007669"/>
    <property type="project" value="TreeGrafter"/>
</dbReference>
<dbReference type="PANTHER" id="PTHR10381">
    <property type="entry name" value="ATP-DEPENDENT CLP PROTEASE PROTEOLYTIC SUBUNIT"/>
    <property type="match status" value="1"/>
</dbReference>
<dbReference type="RefSeq" id="WP_142834208.1">
    <property type="nucleotide sequence ID" value="NZ_VFSV01000009.1"/>
</dbReference>
<keyword evidence="2" id="KW-0963">Cytoplasm</keyword>
<dbReference type="Gene3D" id="3.90.226.10">
    <property type="entry name" value="2-enoyl-CoA Hydratase, Chain A, domain 1"/>
    <property type="match status" value="1"/>
</dbReference>
<dbReference type="PANTHER" id="PTHR10381:SF70">
    <property type="entry name" value="ATP-DEPENDENT CLP PROTEASE PROTEOLYTIC SUBUNIT"/>
    <property type="match status" value="1"/>
</dbReference>
<keyword evidence="3 7" id="KW-0645">Protease</keyword>
<dbReference type="CDD" id="cd07016">
    <property type="entry name" value="S14_ClpP_1"/>
    <property type="match status" value="1"/>
</dbReference>